<gene>
    <name evidence="2" type="ORF">C3E80_07760</name>
</gene>
<reference evidence="2 3" key="1">
    <citation type="journal article" date="2018" name="Front. Microbiol.">
        <title>An Investigation of an Acute Gastroenteritis Outbreak: Cronobacter sakazakii, a Potential Cause of Food-Borne Illness.</title>
        <authorList>
            <person name="Yong W."/>
            <person name="Guo B."/>
            <person name="Shi X."/>
            <person name="Cheng T."/>
            <person name="Chen M."/>
            <person name="Jiang X."/>
            <person name="Ye Y."/>
            <person name="Wang J."/>
            <person name="Xie G."/>
            <person name="Ding J."/>
        </authorList>
    </citation>
    <scope>NUCLEOTIDE SEQUENCE [LARGE SCALE GENOMIC DNA]</scope>
    <source>
        <strain evidence="2 3">S1</strain>
    </source>
</reference>
<dbReference type="RefSeq" id="WP_123948273.1">
    <property type="nucleotide sequence ID" value="NZ_PQJL01000006.1"/>
</dbReference>
<keyword evidence="1" id="KW-0472">Membrane</keyword>
<evidence type="ECO:0008006" key="4">
    <source>
        <dbReference type="Google" id="ProtNLM"/>
    </source>
</evidence>
<proteinExistence type="predicted"/>
<sequence length="214" mass="23823">MLLSRPFYLSVGTVLLALLLVITALTTGRRLTWLMEVLPVFIVMPVLWATAKRYPLTPLLYALIFTGCVSLIVGGMYSYARVPVGFMVQEWLGMARNPYDRFGHVLQGLVVSLSAREVLARGGYRLGAKMLAFLVCCVTLAISAFYELIEWWVALALGKDADDFLGTQGDEWDTQADMLCALLGAFISVFALARGHNRQLKRVMREQKSRPQAA</sequence>
<evidence type="ECO:0000313" key="2">
    <source>
        <dbReference type="EMBL" id="ROW62411.1"/>
    </source>
</evidence>
<dbReference type="Proteomes" id="UP000285793">
    <property type="component" value="Unassembled WGS sequence"/>
</dbReference>
<dbReference type="InterPro" id="IPR014509">
    <property type="entry name" value="YjdF-like"/>
</dbReference>
<evidence type="ECO:0000256" key="1">
    <source>
        <dbReference type="SAM" id="Phobius"/>
    </source>
</evidence>
<evidence type="ECO:0000313" key="3">
    <source>
        <dbReference type="Proteomes" id="UP000285793"/>
    </source>
</evidence>
<dbReference type="InterPro" id="IPR058534">
    <property type="entry name" value="YjdF"/>
</dbReference>
<feature type="transmembrane region" description="Helical" evidence="1">
    <location>
        <begin position="131"/>
        <end position="154"/>
    </location>
</feature>
<dbReference type="EMBL" id="PQJL01000006">
    <property type="protein sequence ID" value="ROW62411.1"/>
    <property type="molecule type" value="Genomic_DNA"/>
</dbReference>
<feature type="transmembrane region" description="Helical" evidence="1">
    <location>
        <begin position="174"/>
        <end position="193"/>
    </location>
</feature>
<name>A0A423XZF9_9ENTR</name>
<comment type="caution">
    <text evidence="2">The sequence shown here is derived from an EMBL/GenBank/DDBJ whole genome shotgun (WGS) entry which is preliminary data.</text>
</comment>
<feature type="transmembrane region" description="Helical" evidence="1">
    <location>
        <begin position="102"/>
        <end position="119"/>
    </location>
</feature>
<dbReference type="Pfam" id="PF09997">
    <property type="entry name" value="DUF2238"/>
    <property type="match status" value="1"/>
</dbReference>
<protein>
    <recommendedName>
        <fullName evidence="4">DUF2238 domain-containing protein</fullName>
    </recommendedName>
</protein>
<keyword evidence="1" id="KW-1133">Transmembrane helix</keyword>
<dbReference type="PIRSF" id="PIRSF020606">
    <property type="entry name" value="UCP020606"/>
    <property type="match status" value="1"/>
</dbReference>
<feature type="transmembrane region" description="Helical" evidence="1">
    <location>
        <begin position="58"/>
        <end position="82"/>
    </location>
</feature>
<keyword evidence="1" id="KW-0812">Transmembrane</keyword>
<organism evidence="2 3">
    <name type="scientific">Cronobacter malonaticus</name>
    <dbReference type="NCBI Taxonomy" id="413503"/>
    <lineage>
        <taxon>Bacteria</taxon>
        <taxon>Pseudomonadati</taxon>
        <taxon>Pseudomonadota</taxon>
        <taxon>Gammaproteobacteria</taxon>
        <taxon>Enterobacterales</taxon>
        <taxon>Enterobacteriaceae</taxon>
        <taxon>Cronobacter</taxon>
    </lineage>
</organism>
<dbReference type="AlphaFoldDB" id="A0A423XZF9"/>
<feature type="transmembrane region" description="Helical" evidence="1">
    <location>
        <begin position="7"/>
        <end position="25"/>
    </location>
</feature>
<feature type="transmembrane region" description="Helical" evidence="1">
    <location>
        <begin position="31"/>
        <end position="51"/>
    </location>
</feature>
<accession>A0A423XZF9</accession>